<reference evidence="2 3" key="1">
    <citation type="submission" date="2019-04" db="EMBL/GenBank/DDBJ databases">
        <authorList>
            <person name="Hwang J.C."/>
        </authorList>
    </citation>
    <scope>NUCLEOTIDE SEQUENCE [LARGE SCALE GENOMIC DNA]</scope>
    <source>
        <strain evidence="2 3">IMCC35001</strain>
    </source>
</reference>
<proteinExistence type="predicted"/>
<dbReference type="RefSeq" id="WP_136852164.1">
    <property type="nucleotide sequence ID" value="NZ_SWCI01000002.1"/>
</dbReference>
<dbReference type="Pfam" id="PF00027">
    <property type="entry name" value="cNMP_binding"/>
    <property type="match status" value="1"/>
</dbReference>
<dbReference type="Gene3D" id="2.60.120.10">
    <property type="entry name" value="Jelly Rolls"/>
    <property type="match status" value="1"/>
</dbReference>
<keyword evidence="3" id="KW-1185">Reference proteome</keyword>
<dbReference type="Proteomes" id="UP000305674">
    <property type="component" value="Unassembled WGS sequence"/>
</dbReference>
<protein>
    <submittedName>
        <fullName evidence="2">Crp/Fnr family transcriptional regulator</fullName>
    </submittedName>
</protein>
<dbReference type="SUPFAM" id="SSF51206">
    <property type="entry name" value="cAMP-binding domain-like"/>
    <property type="match status" value="1"/>
</dbReference>
<dbReference type="AlphaFoldDB" id="A0A4U1BGZ5"/>
<evidence type="ECO:0000313" key="2">
    <source>
        <dbReference type="EMBL" id="TKB50622.1"/>
    </source>
</evidence>
<sequence>MILDQFHQCLAKLGADAGALLAHQGRCQPLKLEAGAVLLPQGANQSSAFFLGSGVLRACHYSSEGQEHIKEFYLPGELCLLYASWLDGRPTEYQLEALTRVEVLKLPLALLDLPQWQGVCRALMRQQLLYKEEKEAFFLLNTPQERYQALLSRWPQWVEQISQAQLARYIGISPISLSRIRRRINQG</sequence>
<gene>
    <name evidence="2" type="ORF">FCL40_05590</name>
</gene>
<accession>A0A4U1BGZ5</accession>
<dbReference type="OrthoDB" id="9798104at2"/>
<evidence type="ECO:0000313" key="3">
    <source>
        <dbReference type="Proteomes" id="UP000305674"/>
    </source>
</evidence>
<dbReference type="InterPro" id="IPR014710">
    <property type="entry name" value="RmlC-like_jellyroll"/>
</dbReference>
<organism evidence="2 3">
    <name type="scientific">Ferrimonas sediminicola</name>
    <dbReference type="NCBI Taxonomy" id="2569538"/>
    <lineage>
        <taxon>Bacteria</taxon>
        <taxon>Pseudomonadati</taxon>
        <taxon>Pseudomonadota</taxon>
        <taxon>Gammaproteobacteria</taxon>
        <taxon>Alteromonadales</taxon>
        <taxon>Ferrimonadaceae</taxon>
        <taxon>Ferrimonas</taxon>
    </lineage>
</organism>
<evidence type="ECO:0000259" key="1">
    <source>
        <dbReference type="Pfam" id="PF00027"/>
    </source>
</evidence>
<dbReference type="InterPro" id="IPR000595">
    <property type="entry name" value="cNMP-bd_dom"/>
</dbReference>
<dbReference type="InterPro" id="IPR018490">
    <property type="entry name" value="cNMP-bd_dom_sf"/>
</dbReference>
<dbReference type="EMBL" id="SWCI01000002">
    <property type="protein sequence ID" value="TKB50622.1"/>
    <property type="molecule type" value="Genomic_DNA"/>
</dbReference>
<comment type="caution">
    <text evidence="2">The sequence shown here is derived from an EMBL/GenBank/DDBJ whole genome shotgun (WGS) entry which is preliminary data.</text>
</comment>
<feature type="domain" description="Cyclic nucleotide-binding" evidence="1">
    <location>
        <begin position="31"/>
        <end position="108"/>
    </location>
</feature>
<name>A0A4U1BGZ5_9GAMM</name>